<gene>
    <name evidence="3" type="ORF">GXW78_06080</name>
</gene>
<sequence>MSDDAETTGPKQRGRPWPRGTSGNPAGRPLGARHEALKALDAIGSEGAADVMRKVVEEAKGGDMRAAEILLRRLWPERKGRPVALDMPSTTDAASVAAALSSVTLAVAAGDLSPEEGQAVAAILETQRRAIETAELEARITALEERNPR</sequence>
<evidence type="ECO:0000259" key="2">
    <source>
        <dbReference type="Pfam" id="PF18932"/>
    </source>
</evidence>
<proteinExistence type="predicted"/>
<feature type="region of interest" description="Disordered" evidence="1">
    <location>
        <begin position="1"/>
        <end position="32"/>
    </location>
</feature>
<accession>A0ABS5EDX4</accession>
<reference evidence="4" key="1">
    <citation type="journal article" date="2021" name="Syst. Appl. Microbiol.">
        <title>Roseomonas hellenica sp. nov., isolated from roots of wild-growing Alkanna tinctoria.</title>
        <authorList>
            <person name="Rat A."/>
            <person name="Naranjo H.D."/>
            <person name="Lebbe L."/>
            <person name="Cnockaert M."/>
            <person name="Krigas N."/>
            <person name="Grigoriadou K."/>
            <person name="Maloupa E."/>
            <person name="Willems A."/>
        </authorList>
    </citation>
    <scope>NUCLEOTIDE SEQUENCE [LARGE SCALE GENOMIC DNA]</scope>
    <source>
        <strain evidence="4">LMG 31159</strain>
    </source>
</reference>
<name>A0ABS5EDX4_9PROT</name>
<dbReference type="Pfam" id="PF18932">
    <property type="entry name" value="DUF5681"/>
    <property type="match status" value="1"/>
</dbReference>
<evidence type="ECO:0000313" key="3">
    <source>
        <dbReference type="EMBL" id="MBR0649222.1"/>
    </source>
</evidence>
<keyword evidence="4" id="KW-1185">Reference proteome</keyword>
<feature type="domain" description="DUF5681" evidence="2">
    <location>
        <begin position="16"/>
        <end position="77"/>
    </location>
</feature>
<dbReference type="RefSeq" id="WP_211867002.1">
    <property type="nucleotide sequence ID" value="NZ_JAAEDI010000005.1"/>
</dbReference>
<comment type="caution">
    <text evidence="3">The sequence shown here is derived from an EMBL/GenBank/DDBJ whole genome shotgun (WGS) entry which is preliminary data.</text>
</comment>
<organism evidence="3 4">
    <name type="scientific">Neoroseomonas terrae</name>
    <dbReference type="NCBI Taxonomy" id="424799"/>
    <lineage>
        <taxon>Bacteria</taxon>
        <taxon>Pseudomonadati</taxon>
        <taxon>Pseudomonadota</taxon>
        <taxon>Alphaproteobacteria</taxon>
        <taxon>Acetobacterales</taxon>
        <taxon>Acetobacteraceae</taxon>
        <taxon>Neoroseomonas</taxon>
    </lineage>
</organism>
<evidence type="ECO:0000313" key="4">
    <source>
        <dbReference type="Proteomes" id="UP000698752"/>
    </source>
</evidence>
<dbReference type="EMBL" id="JAAEDI010000005">
    <property type="protein sequence ID" value="MBR0649222.1"/>
    <property type="molecule type" value="Genomic_DNA"/>
</dbReference>
<dbReference type="Proteomes" id="UP000698752">
    <property type="component" value="Unassembled WGS sequence"/>
</dbReference>
<evidence type="ECO:0000256" key="1">
    <source>
        <dbReference type="SAM" id="MobiDB-lite"/>
    </source>
</evidence>
<dbReference type="InterPro" id="IPR043736">
    <property type="entry name" value="DUF5681"/>
</dbReference>
<protein>
    <recommendedName>
        <fullName evidence="2">DUF5681 domain-containing protein</fullName>
    </recommendedName>
</protein>